<proteinExistence type="inferred from homology"/>
<comment type="similarity">
    <text evidence="2">Belongs to the Nudix hydrolase family.</text>
</comment>
<reference evidence="7 8" key="1">
    <citation type="submission" date="2024-01" db="EMBL/GenBank/DDBJ databases">
        <title>Seven novel Bacillus-like species.</title>
        <authorList>
            <person name="Liu G."/>
        </authorList>
    </citation>
    <scope>NUCLEOTIDE SEQUENCE [LARGE SCALE GENOMIC DNA]</scope>
    <source>
        <strain evidence="7 8">FJAT-53711</strain>
    </source>
</reference>
<keyword evidence="8" id="KW-1185">Reference proteome</keyword>
<feature type="domain" description="Nudix hydrolase" evidence="6">
    <location>
        <begin position="4"/>
        <end position="134"/>
    </location>
</feature>
<dbReference type="InterPro" id="IPR015797">
    <property type="entry name" value="NUDIX_hydrolase-like_dom_sf"/>
</dbReference>
<dbReference type="Proteomes" id="UP001367922">
    <property type="component" value="Unassembled WGS sequence"/>
</dbReference>
<accession>A0ABU8FQY0</accession>
<organism evidence="7 8">
    <name type="scientific">Bacillus yunxiaonensis</name>
    <dbReference type="NCBI Taxonomy" id="3127665"/>
    <lineage>
        <taxon>Bacteria</taxon>
        <taxon>Bacillati</taxon>
        <taxon>Bacillota</taxon>
        <taxon>Bacilli</taxon>
        <taxon>Bacillales</taxon>
        <taxon>Bacillaceae</taxon>
        <taxon>Bacillus</taxon>
    </lineage>
</organism>
<evidence type="ECO:0000256" key="2">
    <source>
        <dbReference type="ARBA" id="ARBA00005582"/>
    </source>
</evidence>
<keyword evidence="5" id="KW-0460">Magnesium</keyword>
<sequence length="171" mass="20309">MINKLRIMTTAYLFNEDEILLMQRSMDKKLAPGMWSGIGGHVEANEHENIKTSCLREIQEETGLTAEHILSFKLRYIILRQKDNELRQQYIYFGQTTTKHVGETREGKLHWIPRQCIFNREMTESNRFTLQHYLENHSTQHVWVGVMGERDSKAIISWMQMRDWEEPVLAQ</sequence>
<gene>
    <name evidence="7" type="ORF">WAX78_02810</name>
</gene>
<evidence type="ECO:0000256" key="1">
    <source>
        <dbReference type="ARBA" id="ARBA00001946"/>
    </source>
</evidence>
<evidence type="ECO:0000313" key="7">
    <source>
        <dbReference type="EMBL" id="MEI4828392.1"/>
    </source>
</evidence>
<dbReference type="InterPro" id="IPR000086">
    <property type="entry name" value="NUDIX_hydrolase_dom"/>
</dbReference>
<keyword evidence="4" id="KW-0378">Hydrolase</keyword>
<keyword evidence="3" id="KW-0479">Metal-binding</keyword>
<dbReference type="EMBL" id="JBAWSV010000001">
    <property type="protein sequence ID" value="MEI4828392.1"/>
    <property type="molecule type" value="Genomic_DNA"/>
</dbReference>
<dbReference type="PANTHER" id="PTHR43758">
    <property type="entry name" value="7,8-DIHYDRO-8-OXOGUANINE TRIPHOSPHATASE"/>
    <property type="match status" value="1"/>
</dbReference>
<evidence type="ECO:0000259" key="6">
    <source>
        <dbReference type="PROSITE" id="PS51462"/>
    </source>
</evidence>
<comment type="caution">
    <text evidence="7">The sequence shown here is derived from an EMBL/GenBank/DDBJ whole genome shotgun (WGS) entry which is preliminary data.</text>
</comment>
<name>A0ABU8FQY0_9BACI</name>
<evidence type="ECO:0000313" key="8">
    <source>
        <dbReference type="Proteomes" id="UP001367922"/>
    </source>
</evidence>
<dbReference type="Pfam" id="PF00293">
    <property type="entry name" value="NUDIX"/>
    <property type="match status" value="1"/>
</dbReference>
<dbReference type="PROSITE" id="PS51462">
    <property type="entry name" value="NUDIX"/>
    <property type="match status" value="1"/>
</dbReference>
<evidence type="ECO:0000256" key="3">
    <source>
        <dbReference type="ARBA" id="ARBA00022723"/>
    </source>
</evidence>
<dbReference type="RefSeq" id="WP_336480777.1">
    <property type="nucleotide sequence ID" value="NZ_JBAWSV010000001.1"/>
</dbReference>
<dbReference type="PANTHER" id="PTHR43758:SF2">
    <property type="entry name" value="OXIDIZED PURINE NUCLEOSIDE TRIPHOSPHATE HYDROLASE"/>
    <property type="match status" value="1"/>
</dbReference>
<evidence type="ECO:0000256" key="5">
    <source>
        <dbReference type="ARBA" id="ARBA00022842"/>
    </source>
</evidence>
<dbReference type="Gene3D" id="3.90.79.10">
    <property type="entry name" value="Nucleoside Triphosphate Pyrophosphohydrolase"/>
    <property type="match status" value="1"/>
</dbReference>
<comment type="cofactor">
    <cofactor evidence="1">
        <name>Mg(2+)</name>
        <dbReference type="ChEBI" id="CHEBI:18420"/>
    </cofactor>
</comment>
<dbReference type="SUPFAM" id="SSF55811">
    <property type="entry name" value="Nudix"/>
    <property type="match status" value="1"/>
</dbReference>
<evidence type="ECO:0000256" key="4">
    <source>
        <dbReference type="ARBA" id="ARBA00022801"/>
    </source>
</evidence>
<protein>
    <submittedName>
        <fullName evidence="7">NUDIX domain-containing protein</fullName>
    </submittedName>
</protein>